<dbReference type="Gene3D" id="2.40.40.10">
    <property type="entry name" value="RlpA-like domain"/>
    <property type="match status" value="1"/>
</dbReference>
<sequence>MTVDLEKRITHVGRGTWFHTGKGNCGAWNNDGDLIVAIPKSLYDKNGGSNCDQWIEIVNVDNGRKVYAMTRDSCPSCGPDDLDMSPSTFQGLTSLDAGVVTVKWHFMQRGWSP</sequence>
<evidence type="ECO:0000313" key="3">
    <source>
        <dbReference type="Proteomes" id="UP000242287"/>
    </source>
</evidence>
<evidence type="ECO:0000256" key="1">
    <source>
        <dbReference type="ARBA" id="ARBA00022729"/>
    </source>
</evidence>
<dbReference type="InterPro" id="IPR051477">
    <property type="entry name" value="Expansin_CellWall"/>
</dbReference>
<dbReference type="OrthoDB" id="406505at2759"/>
<evidence type="ECO:0008006" key="4">
    <source>
        <dbReference type="Google" id="ProtNLM"/>
    </source>
</evidence>
<dbReference type="SUPFAM" id="SSF50685">
    <property type="entry name" value="Barwin-like endoglucanases"/>
    <property type="match status" value="1"/>
</dbReference>
<dbReference type="STRING" id="703135.A0A2A9NZ88"/>
<proteinExistence type="predicted"/>
<organism evidence="2 3">
    <name type="scientific">Amanita thiersii Skay4041</name>
    <dbReference type="NCBI Taxonomy" id="703135"/>
    <lineage>
        <taxon>Eukaryota</taxon>
        <taxon>Fungi</taxon>
        <taxon>Dikarya</taxon>
        <taxon>Basidiomycota</taxon>
        <taxon>Agaricomycotina</taxon>
        <taxon>Agaricomycetes</taxon>
        <taxon>Agaricomycetidae</taxon>
        <taxon>Agaricales</taxon>
        <taxon>Pluteineae</taxon>
        <taxon>Amanitaceae</taxon>
        <taxon>Amanita</taxon>
    </lineage>
</organism>
<dbReference type="Proteomes" id="UP000242287">
    <property type="component" value="Unassembled WGS sequence"/>
</dbReference>
<accession>A0A2A9NZ88</accession>
<protein>
    <recommendedName>
        <fullName evidence="4">RlpA-like protein double-psi beta-barrel domain-containing protein</fullName>
    </recommendedName>
</protein>
<dbReference type="PANTHER" id="PTHR31836">
    <property type="match status" value="1"/>
</dbReference>
<keyword evidence="3" id="KW-1185">Reference proteome</keyword>
<dbReference type="EMBL" id="KZ301974">
    <property type="protein sequence ID" value="PFH53283.1"/>
    <property type="molecule type" value="Genomic_DNA"/>
</dbReference>
<dbReference type="AlphaFoldDB" id="A0A2A9NZ88"/>
<reference evidence="2 3" key="1">
    <citation type="submission" date="2014-02" db="EMBL/GenBank/DDBJ databases">
        <title>Transposable element dynamics among asymbiotic and ectomycorrhizal Amanita fungi.</title>
        <authorList>
            <consortium name="DOE Joint Genome Institute"/>
            <person name="Hess J."/>
            <person name="Skrede I."/>
            <person name="Wolfe B."/>
            <person name="LaButti K."/>
            <person name="Ohm R.A."/>
            <person name="Grigoriev I.V."/>
            <person name="Pringle A."/>
        </authorList>
    </citation>
    <scope>NUCLEOTIDE SEQUENCE [LARGE SCALE GENOMIC DNA]</scope>
    <source>
        <strain evidence="2 3">SKay4041</strain>
    </source>
</reference>
<dbReference type="CDD" id="cd22191">
    <property type="entry name" value="DPBB_RlpA_EXP_N-like"/>
    <property type="match status" value="1"/>
</dbReference>
<dbReference type="PANTHER" id="PTHR31836:SF28">
    <property type="entry name" value="SRCR DOMAIN-CONTAINING PROTEIN-RELATED"/>
    <property type="match status" value="1"/>
</dbReference>
<name>A0A2A9NZ88_9AGAR</name>
<evidence type="ECO:0000313" key="2">
    <source>
        <dbReference type="EMBL" id="PFH53283.1"/>
    </source>
</evidence>
<keyword evidence="1" id="KW-0732">Signal</keyword>
<dbReference type="InterPro" id="IPR036908">
    <property type="entry name" value="RlpA-like_sf"/>
</dbReference>
<gene>
    <name evidence="2" type="ORF">AMATHDRAFT_137683</name>
</gene>